<keyword evidence="7 16" id="KW-1133">Transmembrane helix</keyword>
<comment type="subcellular location">
    <subcellularLocation>
        <location evidence="1">Membrane</location>
        <topology evidence="1">Multi-pass membrane protein</topology>
    </subcellularLocation>
</comment>
<protein>
    <recommendedName>
        <fullName evidence="12">Probable peptidoglycan glycosyltransferase FtsW</fullName>
        <ecNumber evidence="14">2.4.99.28</ecNumber>
    </recommendedName>
    <alternativeName>
        <fullName evidence="13">Cell division protein FtsW</fullName>
    </alternativeName>
    <alternativeName>
        <fullName evidence="10">Cell wall polymerase</fullName>
    </alternativeName>
    <alternativeName>
        <fullName evidence="9">Peptidoglycan polymerase</fullName>
    </alternativeName>
</protein>
<dbReference type="GO" id="GO:0009252">
    <property type="term" value="P:peptidoglycan biosynthetic process"/>
    <property type="evidence" value="ECO:0007669"/>
    <property type="project" value="UniProtKB-KW"/>
</dbReference>
<evidence type="ECO:0000256" key="1">
    <source>
        <dbReference type="ARBA" id="ARBA00004141"/>
    </source>
</evidence>
<dbReference type="EC" id="2.4.99.28" evidence="14"/>
<gene>
    <name evidence="17" type="ORF">CGW93_02720</name>
</gene>
<evidence type="ECO:0000256" key="5">
    <source>
        <dbReference type="ARBA" id="ARBA00022960"/>
    </source>
</evidence>
<comment type="catalytic activity">
    <reaction evidence="15">
        <text>[GlcNAc-(1-&gt;4)-Mur2Ac(oyl-L-Ala-gamma-D-Glu-L-Lys-D-Ala-D-Ala)](n)-di-trans,octa-cis-undecaprenyl diphosphate + beta-D-GlcNAc-(1-&gt;4)-Mur2Ac(oyl-L-Ala-gamma-D-Glu-L-Lys-D-Ala-D-Ala)-di-trans,octa-cis-undecaprenyl diphosphate = [GlcNAc-(1-&gt;4)-Mur2Ac(oyl-L-Ala-gamma-D-Glu-L-Lys-D-Ala-D-Ala)](n+1)-di-trans,octa-cis-undecaprenyl diphosphate + di-trans,octa-cis-undecaprenyl diphosphate + H(+)</text>
        <dbReference type="Rhea" id="RHEA:23708"/>
        <dbReference type="Rhea" id="RHEA-COMP:9602"/>
        <dbReference type="Rhea" id="RHEA-COMP:9603"/>
        <dbReference type="ChEBI" id="CHEBI:15378"/>
        <dbReference type="ChEBI" id="CHEBI:58405"/>
        <dbReference type="ChEBI" id="CHEBI:60033"/>
        <dbReference type="ChEBI" id="CHEBI:78435"/>
        <dbReference type="EC" id="2.4.99.28"/>
    </reaction>
</comment>
<keyword evidence="4 16" id="KW-0812">Transmembrane</keyword>
<evidence type="ECO:0000256" key="14">
    <source>
        <dbReference type="ARBA" id="ARBA00044770"/>
    </source>
</evidence>
<evidence type="ECO:0000256" key="8">
    <source>
        <dbReference type="ARBA" id="ARBA00023136"/>
    </source>
</evidence>
<evidence type="ECO:0000256" key="2">
    <source>
        <dbReference type="ARBA" id="ARBA00022676"/>
    </source>
</evidence>
<feature type="transmembrane region" description="Helical" evidence="16">
    <location>
        <begin position="75"/>
        <end position="93"/>
    </location>
</feature>
<evidence type="ECO:0000313" key="18">
    <source>
        <dbReference type="Proteomes" id="UP000216312"/>
    </source>
</evidence>
<feature type="transmembrane region" description="Helical" evidence="16">
    <location>
        <begin position="293"/>
        <end position="317"/>
    </location>
</feature>
<sequence>MLDKRTLLLLTVAVLILLGILMSLSASLVLPTASGVRRSYARFKWHLFCITIGAMLGVMVARINPNFWRSALKPLLGITLLLLIYVLIAPPIGGVHRWIKLGPLHFQPSRLASFTLVLYIANYIERKKSVLGEFKHGTLPLLLMVSTILVLILLEPSYGLLTVMSVTVLLLFILGGVPFKYIGCGMVVAIPLAVFQFLRTPYAVDRFKQYMKSPPAQIMNAVAGISSGGIWGKGIGGGEIKLSHIPAAHTDCVFAVIGEEMGLLGTVLVLTMFTVFYMLVLKIAREQPDLFNQLLVTGLGTLIYLEAMLHVAINLGFIPTTGLMLPFVSMGGSANVLFLIGVGIIWRLSRPES</sequence>
<dbReference type="GO" id="GO:0051301">
    <property type="term" value="P:cell division"/>
    <property type="evidence" value="ECO:0007669"/>
    <property type="project" value="InterPro"/>
</dbReference>
<keyword evidence="2" id="KW-0328">Glycosyltransferase</keyword>
<feature type="transmembrane region" description="Helical" evidence="16">
    <location>
        <begin position="136"/>
        <end position="154"/>
    </location>
</feature>
<dbReference type="GO" id="GO:0005886">
    <property type="term" value="C:plasma membrane"/>
    <property type="evidence" value="ECO:0007669"/>
    <property type="project" value="TreeGrafter"/>
</dbReference>
<feature type="transmembrane region" description="Helical" evidence="16">
    <location>
        <begin position="160"/>
        <end position="179"/>
    </location>
</feature>
<evidence type="ECO:0000256" key="13">
    <source>
        <dbReference type="ARBA" id="ARBA00041418"/>
    </source>
</evidence>
<comment type="caution">
    <text evidence="17">The sequence shown here is derived from an EMBL/GenBank/DDBJ whole genome shotgun (WGS) entry which is preliminary data.</text>
</comment>
<evidence type="ECO:0000256" key="11">
    <source>
        <dbReference type="ARBA" id="ARBA00038053"/>
    </source>
</evidence>
<dbReference type="EMBL" id="NMUJ01000027">
    <property type="protein sequence ID" value="OYV03021.1"/>
    <property type="molecule type" value="Genomic_DNA"/>
</dbReference>
<feature type="transmembrane region" description="Helical" evidence="16">
    <location>
        <begin position="263"/>
        <end position="281"/>
    </location>
</feature>
<evidence type="ECO:0000256" key="15">
    <source>
        <dbReference type="ARBA" id="ARBA00049902"/>
    </source>
</evidence>
<dbReference type="GO" id="GO:0008955">
    <property type="term" value="F:peptidoglycan glycosyltransferase activity"/>
    <property type="evidence" value="ECO:0007669"/>
    <property type="project" value="UniProtKB-EC"/>
</dbReference>
<dbReference type="GO" id="GO:0032153">
    <property type="term" value="C:cell division site"/>
    <property type="evidence" value="ECO:0007669"/>
    <property type="project" value="TreeGrafter"/>
</dbReference>
<keyword evidence="8 16" id="KW-0472">Membrane</keyword>
<evidence type="ECO:0000256" key="6">
    <source>
        <dbReference type="ARBA" id="ARBA00022984"/>
    </source>
</evidence>
<comment type="similarity">
    <text evidence="11">Belongs to the SEDS family. FtsW subfamily.</text>
</comment>
<dbReference type="AlphaFoldDB" id="A0A257LW89"/>
<dbReference type="Pfam" id="PF01098">
    <property type="entry name" value="FTSW_RODA_SPOVE"/>
    <property type="match status" value="1"/>
</dbReference>
<keyword evidence="5" id="KW-0133">Cell shape</keyword>
<dbReference type="GO" id="GO:0015648">
    <property type="term" value="F:lipid-linked peptidoglycan transporter activity"/>
    <property type="evidence" value="ECO:0007669"/>
    <property type="project" value="TreeGrafter"/>
</dbReference>
<accession>A0A257LW89</accession>
<evidence type="ECO:0000256" key="4">
    <source>
        <dbReference type="ARBA" id="ARBA00022692"/>
    </source>
</evidence>
<name>A0A257LW89_UNCW3</name>
<evidence type="ECO:0000313" key="17">
    <source>
        <dbReference type="EMBL" id="OYV03021.1"/>
    </source>
</evidence>
<feature type="transmembrane region" description="Helical" evidence="16">
    <location>
        <begin position="323"/>
        <end position="346"/>
    </location>
</feature>
<dbReference type="PANTHER" id="PTHR30474">
    <property type="entry name" value="CELL CYCLE PROTEIN"/>
    <property type="match status" value="1"/>
</dbReference>
<dbReference type="InterPro" id="IPR001182">
    <property type="entry name" value="FtsW/RodA"/>
</dbReference>
<evidence type="ECO:0000256" key="12">
    <source>
        <dbReference type="ARBA" id="ARBA00041185"/>
    </source>
</evidence>
<evidence type="ECO:0000256" key="10">
    <source>
        <dbReference type="ARBA" id="ARBA00033270"/>
    </source>
</evidence>
<proteinExistence type="inferred from homology"/>
<organism evidence="17 18">
    <name type="scientific">candidate division WOR-3 bacterium 4484_18</name>
    <dbReference type="NCBI Taxonomy" id="2020626"/>
    <lineage>
        <taxon>Bacteria</taxon>
        <taxon>Bacteria division WOR-3</taxon>
    </lineage>
</organism>
<keyword evidence="3" id="KW-0808">Transferase</keyword>
<reference evidence="18" key="1">
    <citation type="submission" date="2017-07" db="EMBL/GenBank/DDBJ databases">
        <title>Novel pathways for hydrocarbon cycling and metabolic interdependencies in hydrothermal sediment communities.</title>
        <authorList>
            <person name="Dombrowski N."/>
            <person name="Seitz K."/>
            <person name="Teske A."/>
            <person name="Baker B."/>
        </authorList>
    </citation>
    <scope>NUCLEOTIDE SEQUENCE [LARGE SCALE GENOMIC DNA]</scope>
</reference>
<keyword evidence="6" id="KW-0573">Peptidoglycan synthesis</keyword>
<dbReference type="PANTHER" id="PTHR30474:SF2">
    <property type="entry name" value="PEPTIDOGLYCAN GLYCOSYLTRANSFERASE FTSW-RELATED"/>
    <property type="match status" value="1"/>
</dbReference>
<evidence type="ECO:0000256" key="7">
    <source>
        <dbReference type="ARBA" id="ARBA00022989"/>
    </source>
</evidence>
<evidence type="ECO:0000256" key="9">
    <source>
        <dbReference type="ARBA" id="ARBA00032370"/>
    </source>
</evidence>
<evidence type="ECO:0000256" key="16">
    <source>
        <dbReference type="SAM" id="Phobius"/>
    </source>
</evidence>
<evidence type="ECO:0000256" key="3">
    <source>
        <dbReference type="ARBA" id="ARBA00022679"/>
    </source>
</evidence>
<dbReference type="GO" id="GO:0008360">
    <property type="term" value="P:regulation of cell shape"/>
    <property type="evidence" value="ECO:0007669"/>
    <property type="project" value="UniProtKB-KW"/>
</dbReference>
<dbReference type="Proteomes" id="UP000216312">
    <property type="component" value="Unassembled WGS sequence"/>
</dbReference>
<feature type="transmembrane region" description="Helical" evidence="16">
    <location>
        <begin position="43"/>
        <end position="63"/>
    </location>
</feature>